<organism evidence="2 3">
    <name type="scientific">Tumidithrix elongata BACA0141</name>
    <dbReference type="NCBI Taxonomy" id="2716417"/>
    <lineage>
        <taxon>Bacteria</taxon>
        <taxon>Bacillati</taxon>
        <taxon>Cyanobacteriota</taxon>
        <taxon>Cyanophyceae</taxon>
        <taxon>Pseudanabaenales</taxon>
        <taxon>Pseudanabaenaceae</taxon>
        <taxon>Tumidithrix</taxon>
        <taxon>Tumidithrix elongata</taxon>
    </lineage>
</organism>
<keyword evidence="3" id="KW-1185">Reference proteome</keyword>
<evidence type="ECO:0000313" key="3">
    <source>
        <dbReference type="Proteomes" id="UP001333818"/>
    </source>
</evidence>
<gene>
    <name evidence="2" type="ORF">V2H45_01185</name>
</gene>
<keyword evidence="1" id="KW-0812">Transmembrane</keyword>
<evidence type="ECO:0000256" key="1">
    <source>
        <dbReference type="SAM" id="Phobius"/>
    </source>
</evidence>
<sequence length="57" mass="5868">MYKNTTKDPLVAAVTAAMGAGTVACISVSQGQNVFVGIGITIFATALALIVDKFCFK</sequence>
<comment type="caution">
    <text evidence="2">The sequence shown here is derived from an EMBL/GenBank/DDBJ whole genome shotgun (WGS) entry which is preliminary data.</text>
</comment>
<reference evidence="2" key="1">
    <citation type="submission" date="2024-01" db="EMBL/GenBank/DDBJ databases">
        <title>Bank of Algae and Cyanobacteria of the Azores (BACA) strain genomes.</title>
        <authorList>
            <person name="Luz R."/>
            <person name="Cordeiro R."/>
            <person name="Fonseca A."/>
            <person name="Goncalves V."/>
        </authorList>
    </citation>
    <scope>NUCLEOTIDE SEQUENCE</scope>
    <source>
        <strain evidence="2">BACA0141</strain>
    </source>
</reference>
<dbReference type="RefSeq" id="WP_330481769.1">
    <property type="nucleotide sequence ID" value="NZ_JAZBJZ010000002.1"/>
</dbReference>
<feature type="transmembrane region" description="Helical" evidence="1">
    <location>
        <begin position="35"/>
        <end position="56"/>
    </location>
</feature>
<dbReference type="PROSITE" id="PS51257">
    <property type="entry name" value="PROKAR_LIPOPROTEIN"/>
    <property type="match status" value="1"/>
</dbReference>
<dbReference type="Proteomes" id="UP001333818">
    <property type="component" value="Unassembled WGS sequence"/>
</dbReference>
<proteinExistence type="predicted"/>
<keyword evidence="1" id="KW-1133">Transmembrane helix</keyword>
<dbReference type="EMBL" id="JAZBJZ010000002">
    <property type="protein sequence ID" value="MEE3715354.1"/>
    <property type="molecule type" value="Genomic_DNA"/>
</dbReference>
<dbReference type="AlphaFoldDB" id="A0AAW9PUM8"/>
<name>A0AAW9PUM8_9CYAN</name>
<evidence type="ECO:0000313" key="2">
    <source>
        <dbReference type="EMBL" id="MEE3715354.1"/>
    </source>
</evidence>
<keyword evidence="1" id="KW-0472">Membrane</keyword>
<accession>A0AAW9PUM8</accession>
<protein>
    <submittedName>
        <fullName evidence="2">Uncharacterized protein</fullName>
    </submittedName>
</protein>